<dbReference type="EMBL" id="BMQB01000002">
    <property type="protein sequence ID" value="GGJ83135.1"/>
    <property type="molecule type" value="Genomic_DNA"/>
</dbReference>
<dbReference type="InterPro" id="IPR011330">
    <property type="entry name" value="Glyco_hydro/deAcase_b/a-brl"/>
</dbReference>
<name>A0A8J3B572_9ACTN</name>
<dbReference type="Pfam" id="PF10096">
    <property type="entry name" value="DUF2334"/>
    <property type="match status" value="1"/>
</dbReference>
<protein>
    <recommendedName>
        <fullName evidence="3">DUF2334 domain-containing protein</fullName>
    </recommendedName>
</protein>
<dbReference type="RefSeq" id="WP_229783351.1">
    <property type="nucleotide sequence ID" value="NZ_BMQB01000002.1"/>
</dbReference>
<sequence>MSAIAARLRRALAAALVLVLSGGAVGPVALASVARTVLDRPGAAPAAVADAVLGDGVPGARGGRTLVLYDRTGPYGWMGETYGIQAANLVSHFGPWAAKPAASYRAGELARSAALVYIGSTYDEPLPAQLLADIRASTRPVLWISSNIWQLSRMPGFAADHGFVDQAADRTPVTGVRYGGRTLTRDPANGAGITSLRITDPARATVLAEAVRSDGSTTPWAVRSGNLTYVGEIPFAFAGHDDRYLALADLLFELLAPRTAPRHRALVRIEDVGPDADPAELRAIADYLHAQAVPFSVAVYARYRDPRGAQNKGRPQDYTLADRPEVVAALRYLTARGGTLLMHGYTHQYAARPTPYDGSSGNDFEFYLAHVDDKDSVILDGPVPDDSPEFARQRIAAARDVFARTGLPQPTIFEFPHYAGSPTNYRTVQAEFGRRYERSLYAPGVLSGRPDFTRPVGQFFPYPVRDVYGSVVVPENIGNIEPGAYNHHPVRLPADLIASAERNLVVRDGVASFFYHPFLGVDHLAATVSGIKALGYTFVPADAMVESAVSADAN</sequence>
<dbReference type="InterPro" id="IPR018763">
    <property type="entry name" value="DUF2334"/>
</dbReference>
<dbReference type="SUPFAM" id="SSF88713">
    <property type="entry name" value="Glycoside hydrolase/deacetylase"/>
    <property type="match status" value="1"/>
</dbReference>
<dbReference type="GO" id="GO:0005975">
    <property type="term" value="P:carbohydrate metabolic process"/>
    <property type="evidence" value="ECO:0007669"/>
    <property type="project" value="InterPro"/>
</dbReference>
<dbReference type="CDD" id="cd10923">
    <property type="entry name" value="CE4_COG5298"/>
    <property type="match status" value="1"/>
</dbReference>
<accession>A0A8J3B572</accession>
<reference evidence="1" key="2">
    <citation type="submission" date="2020-09" db="EMBL/GenBank/DDBJ databases">
        <authorList>
            <person name="Sun Q."/>
            <person name="Ohkuma M."/>
        </authorList>
    </citation>
    <scope>NUCLEOTIDE SEQUENCE</scope>
    <source>
        <strain evidence="1">JCM 3090</strain>
    </source>
</reference>
<evidence type="ECO:0008006" key="3">
    <source>
        <dbReference type="Google" id="ProtNLM"/>
    </source>
</evidence>
<evidence type="ECO:0000313" key="2">
    <source>
        <dbReference type="Proteomes" id="UP000649739"/>
    </source>
</evidence>
<gene>
    <name evidence="1" type="ORF">GCM10010123_10960</name>
</gene>
<dbReference type="AlphaFoldDB" id="A0A8J3B572"/>
<organism evidence="1 2">
    <name type="scientific">Pilimelia anulata</name>
    <dbReference type="NCBI Taxonomy" id="53371"/>
    <lineage>
        <taxon>Bacteria</taxon>
        <taxon>Bacillati</taxon>
        <taxon>Actinomycetota</taxon>
        <taxon>Actinomycetes</taxon>
        <taxon>Micromonosporales</taxon>
        <taxon>Micromonosporaceae</taxon>
        <taxon>Pilimelia</taxon>
    </lineage>
</organism>
<comment type="caution">
    <text evidence="1">The sequence shown here is derived from an EMBL/GenBank/DDBJ whole genome shotgun (WGS) entry which is preliminary data.</text>
</comment>
<keyword evidence="2" id="KW-1185">Reference proteome</keyword>
<evidence type="ECO:0000313" key="1">
    <source>
        <dbReference type="EMBL" id="GGJ83135.1"/>
    </source>
</evidence>
<reference evidence="1" key="1">
    <citation type="journal article" date="2014" name="Int. J. Syst. Evol. Microbiol.">
        <title>Complete genome sequence of Corynebacterium casei LMG S-19264T (=DSM 44701T), isolated from a smear-ripened cheese.</title>
        <authorList>
            <consortium name="US DOE Joint Genome Institute (JGI-PGF)"/>
            <person name="Walter F."/>
            <person name="Albersmeier A."/>
            <person name="Kalinowski J."/>
            <person name="Ruckert C."/>
        </authorList>
    </citation>
    <scope>NUCLEOTIDE SEQUENCE</scope>
    <source>
        <strain evidence="1">JCM 3090</strain>
    </source>
</reference>
<dbReference type="Proteomes" id="UP000649739">
    <property type="component" value="Unassembled WGS sequence"/>
</dbReference>
<dbReference type="Gene3D" id="3.20.20.370">
    <property type="entry name" value="Glycoside hydrolase/deacetylase"/>
    <property type="match status" value="1"/>
</dbReference>
<proteinExistence type="predicted"/>